<feature type="transmembrane region" description="Helical" evidence="1">
    <location>
        <begin position="128"/>
        <end position="148"/>
    </location>
</feature>
<keyword evidence="1" id="KW-1133">Transmembrane helix</keyword>
<name>A0A6F8VDM7_9PROT</name>
<dbReference type="Pfam" id="PF05940">
    <property type="entry name" value="NnrS"/>
    <property type="match status" value="1"/>
</dbReference>
<dbReference type="EMBL" id="AP022853">
    <property type="protein sequence ID" value="BCB27784.1"/>
    <property type="molecule type" value="Genomic_DNA"/>
</dbReference>
<reference evidence="3" key="1">
    <citation type="submission" date="2020-03" db="EMBL/GenBank/DDBJ databases">
        <title>Complete genome sequence of sulfur-oxidizing bacterium skT11.</title>
        <authorList>
            <person name="Kanda M."/>
            <person name="Kojima H."/>
            <person name="Fukui M."/>
        </authorList>
    </citation>
    <scope>NUCLEOTIDE SEQUENCE [LARGE SCALE GENOMIC DNA]</scope>
    <source>
        <strain evidence="3">skT11</strain>
    </source>
</reference>
<keyword evidence="1" id="KW-0812">Transmembrane</keyword>
<protein>
    <recommendedName>
        <fullName evidence="4">NnrS family protein</fullName>
    </recommendedName>
</protein>
<feature type="transmembrane region" description="Helical" evidence="1">
    <location>
        <begin position="93"/>
        <end position="116"/>
    </location>
</feature>
<dbReference type="AlphaFoldDB" id="A0A6F8VDM7"/>
<organism evidence="2 3">
    <name type="scientific">Sulfurimicrobium lacus</name>
    <dbReference type="NCBI Taxonomy" id="2715678"/>
    <lineage>
        <taxon>Bacteria</taxon>
        <taxon>Pseudomonadati</taxon>
        <taxon>Pseudomonadota</taxon>
        <taxon>Betaproteobacteria</taxon>
        <taxon>Nitrosomonadales</taxon>
        <taxon>Sulfuricellaceae</taxon>
        <taxon>Sulfurimicrobium</taxon>
    </lineage>
</organism>
<keyword evidence="1" id="KW-0472">Membrane</keyword>
<feature type="transmembrane region" description="Helical" evidence="1">
    <location>
        <begin position="222"/>
        <end position="243"/>
    </location>
</feature>
<dbReference type="Proteomes" id="UP000502260">
    <property type="component" value="Chromosome"/>
</dbReference>
<evidence type="ECO:0008006" key="4">
    <source>
        <dbReference type="Google" id="ProtNLM"/>
    </source>
</evidence>
<feature type="transmembrane region" description="Helical" evidence="1">
    <location>
        <begin position="346"/>
        <end position="367"/>
    </location>
</feature>
<keyword evidence="3" id="KW-1185">Reference proteome</keyword>
<feature type="transmembrane region" description="Helical" evidence="1">
    <location>
        <begin position="154"/>
        <end position="176"/>
    </location>
</feature>
<feature type="transmembrane region" description="Helical" evidence="1">
    <location>
        <begin position="289"/>
        <end position="310"/>
    </location>
</feature>
<feature type="transmembrane region" description="Helical" evidence="1">
    <location>
        <begin position="250"/>
        <end position="269"/>
    </location>
</feature>
<evidence type="ECO:0000313" key="3">
    <source>
        <dbReference type="Proteomes" id="UP000502260"/>
    </source>
</evidence>
<feature type="transmembrane region" description="Helical" evidence="1">
    <location>
        <begin position="322"/>
        <end position="340"/>
    </location>
</feature>
<feature type="transmembrane region" description="Helical" evidence="1">
    <location>
        <begin position="68"/>
        <end position="87"/>
    </location>
</feature>
<dbReference type="InterPro" id="IPR010266">
    <property type="entry name" value="NnrS"/>
</dbReference>
<sequence length="383" mass="42859">MQGILALLWWTFDLAARYLGLFAPAAWVVPSIWGHAFLMLYGFFPFFVFGFLMTAAPNWVNGDKVKRAHYVPAFVLMAAGVALFYPALLVGRWLAVLALLLYLAGWMVGWLALLNIVVKSPYDDKRHAYTIVGVMLVGWLGAAAYLLWLLSDTFFWLHLAITGGIWLFLLPTFVSVSHRMVPFFSSTVLSDYQMRRPYWALFVLLGGMALHAALDLGGVTRLLWLADLPMAGVALYLSVLWGFRRSFQVRLLAVLHVGFAWLALSLALYGLQSFMQFSLGRYVLGFAPLHALTIGYFSSMVLAMVTRVTLGHSGRPLEADATTWLLFLGFQFTALFRILGDLPLPGAAHFYLAAALVWLVCFILWGVKHIPIYLRPRVDGRPG</sequence>
<gene>
    <name evidence="2" type="ORF">SKTS_26700</name>
</gene>
<feature type="transmembrane region" description="Helical" evidence="1">
    <location>
        <begin position="197"/>
        <end position="216"/>
    </location>
</feature>
<evidence type="ECO:0000313" key="2">
    <source>
        <dbReference type="EMBL" id="BCB27784.1"/>
    </source>
</evidence>
<proteinExistence type="predicted"/>
<evidence type="ECO:0000256" key="1">
    <source>
        <dbReference type="SAM" id="Phobius"/>
    </source>
</evidence>
<dbReference type="KEGG" id="slac:SKTS_26700"/>
<accession>A0A6F8VDM7</accession>
<feature type="transmembrane region" description="Helical" evidence="1">
    <location>
        <begin position="32"/>
        <end position="56"/>
    </location>
</feature>